<feature type="region of interest" description="Disordered" evidence="1">
    <location>
        <begin position="372"/>
        <end position="392"/>
    </location>
</feature>
<feature type="compositionally biased region" description="Polar residues" evidence="1">
    <location>
        <begin position="1"/>
        <end position="10"/>
    </location>
</feature>
<feature type="compositionally biased region" description="Polar residues" evidence="1">
    <location>
        <begin position="295"/>
        <end position="304"/>
    </location>
</feature>
<feature type="compositionally biased region" description="Gly residues" evidence="1">
    <location>
        <begin position="11"/>
        <end position="25"/>
    </location>
</feature>
<feature type="region of interest" description="Disordered" evidence="1">
    <location>
        <begin position="290"/>
        <end position="313"/>
    </location>
</feature>
<comment type="caution">
    <text evidence="2">The sequence shown here is derived from an EMBL/GenBank/DDBJ whole genome shotgun (WGS) entry which is preliminary data.</text>
</comment>
<dbReference type="PANTHER" id="PTHR38899">
    <property type="entry name" value="DOMAIN OOKINETE PROTEIN, PUTATIVE-RELATED"/>
    <property type="match status" value="1"/>
</dbReference>
<gene>
    <name evidence="2" type="ORF">FGO68_gene15984</name>
</gene>
<keyword evidence="3" id="KW-1185">Reference proteome</keyword>
<dbReference type="AlphaFoldDB" id="A0A8J8NZS8"/>
<name>A0A8J8NZS8_HALGN</name>
<evidence type="ECO:0000256" key="1">
    <source>
        <dbReference type="SAM" id="MobiDB-lite"/>
    </source>
</evidence>
<evidence type="ECO:0000313" key="2">
    <source>
        <dbReference type="EMBL" id="TNV83340.1"/>
    </source>
</evidence>
<accession>A0A8J8NZS8</accession>
<dbReference type="PANTHER" id="PTHR38899:SF1">
    <property type="entry name" value="PROTEIN KINASE"/>
    <property type="match status" value="1"/>
</dbReference>
<protein>
    <submittedName>
        <fullName evidence="2">Uncharacterized protein</fullName>
    </submittedName>
</protein>
<organism evidence="2 3">
    <name type="scientific">Halteria grandinella</name>
    <dbReference type="NCBI Taxonomy" id="5974"/>
    <lineage>
        <taxon>Eukaryota</taxon>
        <taxon>Sar</taxon>
        <taxon>Alveolata</taxon>
        <taxon>Ciliophora</taxon>
        <taxon>Intramacronucleata</taxon>
        <taxon>Spirotrichea</taxon>
        <taxon>Stichotrichia</taxon>
        <taxon>Sporadotrichida</taxon>
        <taxon>Halteriidae</taxon>
        <taxon>Halteria</taxon>
    </lineage>
</organism>
<sequence>MGNQGSSDNKSGGGFICGTSGGQRQGGKSSKKGSQGQGKSNQKNDKDLQSFLLDGKKGSSTARANMGSEVMLQDSMMGSGVGRTNSTFDTHIMLQQREKYFDKLGIEQRQEVPESPFPQRRLSRGLSSFDPNFQKDSMSNPNRKTLTSNLVIGDARQDARESQRLTTKAMNQDGNAAVTSSGTGAMTGIIMAQLQAGGASDSQGFQFENPERRSARQTISGEADGRLTGKSQKSRGLTAEGRSTDVTTLTAGTVGEYSKKSAMEIAFGKIKGIMEELKDTNSPAAKNIIKAPTGTPLQHTNTQTDTEDGGETPKHIKTETSDGLMLAAVAGQQTDDEAPQVILQEDDNEDEAHINVLNKDRSYMLSYIIQKQKDTTTSEDPTSSQVEEGGFKRTSERIRTQFLSKLVYQKVWGHPGQRPRTHQTCVIFDWDDTLLCTSYLTPYPSMLMDPRQTIPRDMVEPLEQLDKAASTLLRQAKTLSPQMTFIITNAAEGWVQMSANRFMPLTNAELKSGEVTIISARTKFEKLFPHDYQEWKIRAFLEAYSVMQHDAITNLVAIGDNNIEIEAAYHLASQFQNAFIKTIKFRESPSILELTKQLRLVSNQFQQIVTAAKNLTVRLQKFGKSGNSKNDEVTENERIQRQRKIFLQKQKLQKEQEQAQLLDDNIGGLANSRFHRSHSLDLNGAGRGASDFNNRPGRLSGQVVDQQMMMSNNNVSSKIKRRLSFDPKQLGQLSQESGVVKE</sequence>
<feature type="region of interest" description="Disordered" evidence="1">
    <location>
        <begin position="200"/>
        <end position="244"/>
    </location>
</feature>
<dbReference type="EMBL" id="RRYP01003923">
    <property type="protein sequence ID" value="TNV83340.1"/>
    <property type="molecule type" value="Genomic_DNA"/>
</dbReference>
<dbReference type="Proteomes" id="UP000785679">
    <property type="component" value="Unassembled WGS sequence"/>
</dbReference>
<evidence type="ECO:0000313" key="3">
    <source>
        <dbReference type="Proteomes" id="UP000785679"/>
    </source>
</evidence>
<feature type="compositionally biased region" description="Low complexity" evidence="1">
    <location>
        <begin position="26"/>
        <end position="41"/>
    </location>
</feature>
<feature type="compositionally biased region" description="Polar residues" evidence="1">
    <location>
        <begin position="731"/>
        <end position="742"/>
    </location>
</feature>
<feature type="region of interest" description="Disordered" evidence="1">
    <location>
        <begin position="719"/>
        <end position="742"/>
    </location>
</feature>
<reference evidence="2" key="1">
    <citation type="submission" date="2019-06" db="EMBL/GenBank/DDBJ databases">
        <authorList>
            <person name="Zheng W."/>
        </authorList>
    </citation>
    <scope>NUCLEOTIDE SEQUENCE</scope>
    <source>
        <strain evidence="2">QDHG01</strain>
    </source>
</reference>
<dbReference type="OrthoDB" id="415728at2759"/>
<feature type="region of interest" description="Disordered" evidence="1">
    <location>
        <begin position="1"/>
        <end position="49"/>
    </location>
</feature>
<proteinExistence type="predicted"/>